<proteinExistence type="predicted"/>
<sequence length="48" mass="5667">MNMDALFNTFLHGIAWHTGGKLVNMFFVPILLCFIAYGIYKFIKRRKE</sequence>
<name>A0A1H6XCP1_9FIRM</name>
<evidence type="ECO:0000256" key="1">
    <source>
        <dbReference type="SAM" id="Phobius"/>
    </source>
</evidence>
<dbReference type="Proteomes" id="UP000199662">
    <property type="component" value="Unassembled WGS sequence"/>
</dbReference>
<feature type="transmembrane region" description="Helical" evidence="1">
    <location>
        <begin position="22"/>
        <end position="40"/>
    </location>
</feature>
<evidence type="ECO:0000313" key="3">
    <source>
        <dbReference type="Proteomes" id="UP000199662"/>
    </source>
</evidence>
<keyword evidence="1" id="KW-0472">Membrane</keyword>
<gene>
    <name evidence="2" type="ORF">SAMN05660742_10561</name>
</gene>
<dbReference type="EMBL" id="FNZK01000005">
    <property type="protein sequence ID" value="SEJ26909.1"/>
    <property type="molecule type" value="Genomic_DNA"/>
</dbReference>
<evidence type="ECO:0000313" key="2">
    <source>
        <dbReference type="EMBL" id="SEJ26909.1"/>
    </source>
</evidence>
<accession>A0A1H6XCP1</accession>
<dbReference type="AlphaFoldDB" id="A0A1H6XCP1"/>
<organism evidence="2 3">
    <name type="scientific">Propionispira arboris</name>
    <dbReference type="NCBI Taxonomy" id="84035"/>
    <lineage>
        <taxon>Bacteria</taxon>
        <taxon>Bacillati</taxon>
        <taxon>Bacillota</taxon>
        <taxon>Negativicutes</taxon>
        <taxon>Selenomonadales</taxon>
        <taxon>Selenomonadaceae</taxon>
        <taxon>Propionispira</taxon>
    </lineage>
</organism>
<protein>
    <submittedName>
        <fullName evidence="2">Uncharacterized protein</fullName>
    </submittedName>
</protein>
<keyword evidence="1" id="KW-1133">Transmembrane helix</keyword>
<reference evidence="2 3" key="1">
    <citation type="submission" date="2016-10" db="EMBL/GenBank/DDBJ databases">
        <authorList>
            <person name="de Groot N.N."/>
        </authorList>
    </citation>
    <scope>NUCLEOTIDE SEQUENCE [LARGE SCALE GENOMIC DNA]</scope>
    <source>
        <strain evidence="2 3">DSM 2179</strain>
    </source>
</reference>
<keyword evidence="3" id="KW-1185">Reference proteome</keyword>
<dbReference type="RefSeq" id="WP_177177500.1">
    <property type="nucleotide sequence ID" value="NZ_FNZK01000005.1"/>
</dbReference>
<keyword evidence="1" id="KW-0812">Transmembrane</keyword>